<feature type="transmembrane region" description="Helical" evidence="1">
    <location>
        <begin position="145"/>
        <end position="165"/>
    </location>
</feature>
<dbReference type="RefSeq" id="WP_115317709.1">
    <property type="nucleotide sequence ID" value="NZ_AP022561.1"/>
</dbReference>
<dbReference type="GO" id="GO:1902201">
    <property type="term" value="P:negative regulation of bacterial-type flagellum-dependent cell motility"/>
    <property type="evidence" value="ECO:0007669"/>
    <property type="project" value="TreeGrafter"/>
</dbReference>
<gene>
    <name evidence="3" type="ORF">MAIC_02510</name>
</gene>
<evidence type="ECO:0000313" key="4">
    <source>
        <dbReference type="Proteomes" id="UP000467327"/>
    </source>
</evidence>
<dbReference type="EMBL" id="AP022561">
    <property type="protein sequence ID" value="BBX05448.1"/>
    <property type="molecule type" value="Genomic_DNA"/>
</dbReference>
<feature type="domain" description="GGDEF" evidence="2">
    <location>
        <begin position="236"/>
        <end position="370"/>
    </location>
</feature>
<dbReference type="SUPFAM" id="SSF55073">
    <property type="entry name" value="Nucleotide cyclase"/>
    <property type="match status" value="1"/>
</dbReference>
<dbReference type="KEGG" id="maic:MAIC_02510"/>
<evidence type="ECO:0000313" key="3">
    <source>
        <dbReference type="EMBL" id="BBX05448.1"/>
    </source>
</evidence>
<proteinExistence type="predicted"/>
<name>A0AAD1M9M4_9MYCO</name>
<dbReference type="InterPro" id="IPR050469">
    <property type="entry name" value="Diguanylate_Cyclase"/>
</dbReference>
<reference evidence="3 4" key="1">
    <citation type="journal article" date="2019" name="Emerg. Microbes Infect.">
        <title>Comprehensive subspecies identification of 175 nontuberculous mycobacteria species based on 7547 genomic profiles.</title>
        <authorList>
            <person name="Matsumoto Y."/>
            <person name="Kinjo T."/>
            <person name="Motooka D."/>
            <person name="Nabeya D."/>
            <person name="Jung N."/>
            <person name="Uechi K."/>
            <person name="Horii T."/>
            <person name="Iida T."/>
            <person name="Fujita J."/>
            <person name="Nakamura S."/>
        </authorList>
    </citation>
    <scope>NUCLEOTIDE SEQUENCE [LARGE SCALE GENOMIC DNA]</scope>
    <source>
        <strain evidence="3 4">JCM 6376</strain>
    </source>
</reference>
<dbReference type="PANTHER" id="PTHR45138">
    <property type="entry name" value="REGULATORY COMPONENTS OF SENSORY TRANSDUCTION SYSTEM"/>
    <property type="match status" value="1"/>
</dbReference>
<dbReference type="AlphaFoldDB" id="A0AAD1M9M4"/>
<evidence type="ECO:0000259" key="2">
    <source>
        <dbReference type="PROSITE" id="PS50887"/>
    </source>
</evidence>
<dbReference type="Proteomes" id="UP000467327">
    <property type="component" value="Chromosome"/>
</dbReference>
<dbReference type="PANTHER" id="PTHR45138:SF9">
    <property type="entry name" value="DIGUANYLATE CYCLASE DGCM-RELATED"/>
    <property type="match status" value="1"/>
</dbReference>
<dbReference type="GO" id="GO:0005886">
    <property type="term" value="C:plasma membrane"/>
    <property type="evidence" value="ECO:0007669"/>
    <property type="project" value="TreeGrafter"/>
</dbReference>
<keyword evidence="4" id="KW-1185">Reference proteome</keyword>
<evidence type="ECO:0000256" key="1">
    <source>
        <dbReference type="SAM" id="Phobius"/>
    </source>
</evidence>
<keyword evidence="1" id="KW-0472">Membrane</keyword>
<protein>
    <recommendedName>
        <fullName evidence="2">GGDEF domain-containing protein</fullName>
    </recommendedName>
</protein>
<dbReference type="Gene3D" id="3.30.70.270">
    <property type="match status" value="1"/>
</dbReference>
<feature type="transmembrane region" description="Helical" evidence="1">
    <location>
        <begin position="120"/>
        <end position="138"/>
    </location>
</feature>
<dbReference type="InterPro" id="IPR000160">
    <property type="entry name" value="GGDEF_dom"/>
</dbReference>
<dbReference type="Pfam" id="PF00990">
    <property type="entry name" value="GGDEF"/>
    <property type="match status" value="1"/>
</dbReference>
<dbReference type="SMART" id="SM00267">
    <property type="entry name" value="GGDEF"/>
    <property type="match status" value="1"/>
</dbReference>
<dbReference type="InterPro" id="IPR043128">
    <property type="entry name" value="Rev_trsase/Diguanyl_cyclase"/>
</dbReference>
<accession>A0AAD1M9M4</accession>
<feature type="transmembrane region" description="Helical" evidence="1">
    <location>
        <begin position="68"/>
        <end position="86"/>
    </location>
</feature>
<sequence>MPTYSRSFAVFLPHLRAWWSTPVDYASQVQYFTQRAISAPIQFLIGLGTGFNGVLSFVILLPSANNRVSQVAVALFAVLQLAWGWIWCRRPWPSRRMSLAFVVTADIGIAAVAISDASWLLGLFGFNAFAMISVYLMFFDGPKILVAHLLWIILSTAGFAIHVSIAGDFDVLAFTAKTLVSVGPVVATPLGIQLGIWALRNEANDSVTDPLTGLLNRRGLHLHIGDILREQAPTETEVAVMVIDLDRFKEINDTYGHAIGDEVLVRSARRVRSAVSQGALVARTGGEEFVVVDLTVPGVIQRSAEQVRHAISAPATRTVTASIGVTSLSTGVFVDGVDPVPLLETIIERADQAMFEAKRTGGDAVSYLPPVGGHR</sequence>
<dbReference type="CDD" id="cd01949">
    <property type="entry name" value="GGDEF"/>
    <property type="match status" value="1"/>
</dbReference>
<organism evidence="3 4">
    <name type="scientific">Mycolicibacterium aichiense</name>
    <dbReference type="NCBI Taxonomy" id="1799"/>
    <lineage>
        <taxon>Bacteria</taxon>
        <taxon>Bacillati</taxon>
        <taxon>Actinomycetota</taxon>
        <taxon>Actinomycetes</taxon>
        <taxon>Mycobacteriales</taxon>
        <taxon>Mycobacteriaceae</taxon>
        <taxon>Mycolicibacterium</taxon>
    </lineage>
</organism>
<dbReference type="GO" id="GO:0043709">
    <property type="term" value="P:cell adhesion involved in single-species biofilm formation"/>
    <property type="evidence" value="ECO:0007669"/>
    <property type="project" value="TreeGrafter"/>
</dbReference>
<dbReference type="GO" id="GO:0052621">
    <property type="term" value="F:diguanylate cyclase activity"/>
    <property type="evidence" value="ECO:0007669"/>
    <property type="project" value="TreeGrafter"/>
</dbReference>
<dbReference type="InterPro" id="IPR029787">
    <property type="entry name" value="Nucleotide_cyclase"/>
</dbReference>
<keyword evidence="1" id="KW-1133">Transmembrane helix</keyword>
<dbReference type="PROSITE" id="PS50887">
    <property type="entry name" value="GGDEF"/>
    <property type="match status" value="1"/>
</dbReference>
<keyword evidence="1" id="KW-0812">Transmembrane</keyword>
<feature type="transmembrane region" description="Helical" evidence="1">
    <location>
        <begin position="43"/>
        <end position="62"/>
    </location>
</feature>
<dbReference type="NCBIfam" id="TIGR00254">
    <property type="entry name" value="GGDEF"/>
    <property type="match status" value="1"/>
</dbReference>